<dbReference type="AlphaFoldDB" id="A0A318T2Q9"/>
<proteinExistence type="predicted"/>
<reference evidence="1 2" key="1">
    <citation type="submission" date="2018-06" db="EMBL/GenBank/DDBJ databases">
        <title>Genomic Encyclopedia of Type Strains, Phase III (KMG-III): the genomes of soil and plant-associated and newly described type strains.</title>
        <authorList>
            <person name="Whitman W."/>
        </authorList>
    </citation>
    <scope>NUCLEOTIDE SEQUENCE [LARGE SCALE GENOMIC DNA]</scope>
    <source>
        <strain evidence="1 2">ORS 1419</strain>
    </source>
</reference>
<dbReference type="Proteomes" id="UP000247454">
    <property type="component" value="Unassembled WGS sequence"/>
</dbReference>
<dbReference type="Pfam" id="PF18928">
    <property type="entry name" value="DUF5677"/>
    <property type="match status" value="1"/>
</dbReference>
<dbReference type="EMBL" id="QJTF01000016">
    <property type="protein sequence ID" value="PYE87092.1"/>
    <property type="molecule type" value="Genomic_DNA"/>
</dbReference>
<evidence type="ECO:0000313" key="2">
    <source>
        <dbReference type="Proteomes" id="UP000247454"/>
    </source>
</evidence>
<accession>A0A318T2Q9</accession>
<evidence type="ECO:0000313" key="1">
    <source>
        <dbReference type="EMBL" id="PYE87092.1"/>
    </source>
</evidence>
<gene>
    <name evidence="1" type="ORF">C7477_11651</name>
</gene>
<organism evidence="1 2">
    <name type="scientific">Phyllobacterium leguminum</name>
    <dbReference type="NCBI Taxonomy" id="314237"/>
    <lineage>
        <taxon>Bacteria</taxon>
        <taxon>Pseudomonadati</taxon>
        <taxon>Pseudomonadota</taxon>
        <taxon>Alphaproteobacteria</taxon>
        <taxon>Hyphomicrobiales</taxon>
        <taxon>Phyllobacteriaceae</taxon>
        <taxon>Phyllobacterium</taxon>
    </lineage>
</organism>
<dbReference type="InterPro" id="IPR043733">
    <property type="entry name" value="DUF5677"/>
</dbReference>
<comment type="caution">
    <text evidence="1">The sequence shown here is derived from an EMBL/GenBank/DDBJ whole genome shotgun (WGS) entry which is preliminary data.</text>
</comment>
<name>A0A318T2Q9_9HYPH</name>
<keyword evidence="2" id="KW-1185">Reference proteome</keyword>
<sequence length="415" mass="47756">MKKNNMNKIIGQQIQKVPRLLLRKVLQRKLEEQNIHDDGLLEALTDHILSQSAEQFRWEDGSEGTDKNLTLTLTEEDSNNLINDYKNFVELKVPKLVRNVIKSGAKLQVKNLGKRWAELKINDFNEMRHFRDHLELRWASGLDVLRMLLIASREIGETFSQKLFRSKAKRGLVKREAIVLLHMRACQTTLEIVTLLENGLPDGAYARWRTLYEISVVAFVIDRFGDEIAERYLAHDLVSMREYIINEYKHEGRKYEPQSLEGEEKEIEEGFQRVIAEFGQSFAGPYGWSADSLSLKSPRFQDLEKAINWVALPPQYKWSSYKIHAGVAGTVRTLGFVGNNHFIHAGATNAGLETPAINTAFSLVHMTSLLFGKLNDIETQIHLRSLILLRDKVVKKCQKTARKLEQDELNFQKEL</sequence>
<protein>
    <submittedName>
        <fullName evidence="1">Uncharacterized protein</fullName>
    </submittedName>
</protein>